<evidence type="ECO:0000259" key="2">
    <source>
        <dbReference type="Pfam" id="PF25574"/>
    </source>
</evidence>
<dbReference type="EMBL" id="JABANO010016441">
    <property type="protein sequence ID" value="KAF4735197.1"/>
    <property type="molecule type" value="Genomic_DNA"/>
</dbReference>
<keyword evidence="1" id="KW-0677">Repeat</keyword>
<evidence type="ECO:0000313" key="4">
    <source>
        <dbReference type="Proteomes" id="UP000553632"/>
    </source>
</evidence>
<dbReference type="Proteomes" id="UP000553632">
    <property type="component" value="Unassembled WGS sequence"/>
</dbReference>
<gene>
    <name evidence="3" type="ORF">FOZ63_024768</name>
</gene>
<name>A0A7J6SR50_PEROL</name>
<protein>
    <recommendedName>
        <fullName evidence="2">Importin subunit beta-1/Transportin-1-like TPR repeats domain-containing protein</fullName>
    </recommendedName>
</protein>
<organism evidence="3 4">
    <name type="scientific">Perkinsus olseni</name>
    <name type="common">Perkinsus atlanticus</name>
    <dbReference type="NCBI Taxonomy" id="32597"/>
    <lineage>
        <taxon>Eukaryota</taxon>
        <taxon>Sar</taxon>
        <taxon>Alveolata</taxon>
        <taxon>Perkinsozoa</taxon>
        <taxon>Perkinsea</taxon>
        <taxon>Perkinsida</taxon>
        <taxon>Perkinsidae</taxon>
        <taxon>Perkinsus</taxon>
    </lineage>
</organism>
<reference evidence="3 4" key="1">
    <citation type="submission" date="2020-04" db="EMBL/GenBank/DDBJ databases">
        <title>Perkinsus olseni comparative genomics.</title>
        <authorList>
            <person name="Bogema D.R."/>
        </authorList>
    </citation>
    <scope>NUCLEOTIDE SEQUENCE [LARGE SCALE GENOMIC DNA]</scope>
    <source>
        <strain evidence="3 4">ATCC PRA-207</strain>
    </source>
</reference>
<dbReference type="InterPro" id="IPR011989">
    <property type="entry name" value="ARM-like"/>
</dbReference>
<dbReference type="InterPro" id="IPR058584">
    <property type="entry name" value="IMB1_TNPO1-like_TPR"/>
</dbReference>
<dbReference type="AlphaFoldDB" id="A0A7J6SR50"/>
<feature type="domain" description="Importin subunit beta-1/Transportin-1-like TPR repeats" evidence="2">
    <location>
        <begin position="1"/>
        <end position="59"/>
    </location>
</feature>
<dbReference type="Gene3D" id="1.25.10.10">
    <property type="entry name" value="Leucine-rich Repeat Variant"/>
    <property type="match status" value="1"/>
</dbReference>
<proteinExistence type="predicted"/>
<sequence>MRDGEKLDMLKDYVQSILEFVVKVADDGCSTPNTLKSALGVVGDLVMAFQQQLTSYLRDAPFLSKLVTLGSSLGGRDPQVAQTTQWLQRLFARYGAQ</sequence>
<keyword evidence="4" id="KW-1185">Reference proteome</keyword>
<evidence type="ECO:0000313" key="3">
    <source>
        <dbReference type="EMBL" id="KAF4735197.1"/>
    </source>
</evidence>
<evidence type="ECO:0000256" key="1">
    <source>
        <dbReference type="ARBA" id="ARBA00022737"/>
    </source>
</evidence>
<dbReference type="Pfam" id="PF25574">
    <property type="entry name" value="TPR_IMB1"/>
    <property type="match status" value="1"/>
</dbReference>
<comment type="caution">
    <text evidence="3">The sequence shown here is derived from an EMBL/GenBank/DDBJ whole genome shotgun (WGS) entry which is preliminary data.</text>
</comment>
<accession>A0A7J6SR50</accession>